<dbReference type="HOGENOM" id="CLU_564807_0_0_0"/>
<evidence type="ECO:0000256" key="1">
    <source>
        <dbReference type="SAM" id="Coils"/>
    </source>
</evidence>
<dbReference type="RefSeq" id="WP_011176566.1">
    <property type="nucleotide sequence ID" value="NC_005861.2"/>
</dbReference>
<evidence type="ECO:0000313" key="3">
    <source>
        <dbReference type="Proteomes" id="UP000000529"/>
    </source>
</evidence>
<dbReference type="EMBL" id="BX908798">
    <property type="protein sequence ID" value="CAF24747.1"/>
    <property type="molecule type" value="Genomic_DNA"/>
</dbReference>
<dbReference type="KEGG" id="pcu:PC_RS09705"/>
<protein>
    <submittedName>
        <fullName evidence="2">Uncharacterized protein</fullName>
    </submittedName>
</protein>
<keyword evidence="1" id="KW-0175">Coiled coil</keyword>
<feature type="coiled-coil region" evidence="1">
    <location>
        <begin position="44"/>
        <end position="257"/>
    </location>
</feature>
<reference evidence="2 3" key="1">
    <citation type="journal article" date="2004" name="Science">
        <title>Illuminating the evolutionary history of chlamydiae.</title>
        <authorList>
            <person name="Horn M."/>
            <person name="Collingro A."/>
            <person name="Schmitz-Esser S."/>
            <person name="Beier C.L."/>
            <person name="Purkhold U."/>
            <person name="Fartmann B."/>
            <person name="Brandt P."/>
            <person name="Nyakatura G.J."/>
            <person name="Droege M."/>
            <person name="Frishman D."/>
            <person name="Rattei T."/>
            <person name="Mewes H."/>
            <person name="Wagner M."/>
        </authorList>
    </citation>
    <scope>NUCLEOTIDE SEQUENCE [LARGE SCALE GENOMIC DNA]</scope>
    <source>
        <strain evidence="2 3">UWE25</strain>
    </source>
</reference>
<dbReference type="eggNOG" id="COG1196">
    <property type="taxonomic scope" value="Bacteria"/>
</dbReference>
<accession>Q6M9K2</accession>
<name>Q6M9K2_PARUW</name>
<dbReference type="STRING" id="264201.pc2023"/>
<organism evidence="2 3">
    <name type="scientific">Protochlamydia amoebophila (strain UWE25)</name>
    <dbReference type="NCBI Taxonomy" id="264201"/>
    <lineage>
        <taxon>Bacteria</taxon>
        <taxon>Pseudomonadati</taxon>
        <taxon>Chlamydiota</taxon>
        <taxon>Chlamydiia</taxon>
        <taxon>Parachlamydiales</taxon>
        <taxon>Parachlamydiaceae</taxon>
        <taxon>Candidatus Protochlamydia</taxon>
    </lineage>
</organism>
<gene>
    <name evidence="2" type="ORF">PC_RS09705</name>
</gene>
<dbReference type="Proteomes" id="UP000000529">
    <property type="component" value="Chromosome"/>
</dbReference>
<feature type="coiled-coil region" evidence="1">
    <location>
        <begin position="335"/>
        <end position="416"/>
    </location>
</feature>
<proteinExistence type="predicted"/>
<sequence length="483" mass="55582">MILSTATASPAATVSPANLEELLQAQKEMDARITNLDNILLKAQEKADEQVRKLANELSRVKDDNTSLNGRINILSDDNTSLNNRINILNKDNDSLRNQIEEQNLKITLLSEESRIVEGTLKTTQKTLEEKTKQIAEIQETLEKYEKEKQELSEKNTKLVNENAELVKEKEGLNALLEALRKEKADLENKEKAYQEEIEALSVVLDETLKCQLELEKNHQLEISEKTKIIAKQQLKCENYEKEALSNTNKLVETEKDRDEAKHKLSLEQTKHIKTRQKLFEEQEKYITASRMLDKEQKSHSETSKSLLIEQTARAITNQILFKEKAEHTDTKQKLDLEQAKYAAAKEDLNKAKIDAEKAQEDLINSIQKQLDEMLNTHEDELTKIKDNYTKLQEGVQAQKNELKKIVSRLSNINLQDPQLFRMWILDFAMFAGLNIEDRKSLETKISQLHQQLASPTNLISWKHLVLQFCNTLITTAIVRKVS</sequence>
<evidence type="ECO:0000313" key="2">
    <source>
        <dbReference type="EMBL" id="CAF24747.1"/>
    </source>
</evidence>
<dbReference type="AlphaFoldDB" id="Q6M9K2"/>
<keyword evidence="3" id="KW-1185">Reference proteome</keyword>